<feature type="domain" description="CREG-like beta-barrel" evidence="2">
    <location>
        <begin position="28"/>
        <end position="191"/>
    </location>
</feature>
<dbReference type="AlphaFoldDB" id="A0A8H7SGL9"/>
<dbReference type="PANTHER" id="PTHR37273">
    <property type="entry name" value="CHROMOSOME 8, WHOLE GENOME SHOTGUN SEQUENCE"/>
    <property type="match status" value="1"/>
</dbReference>
<accession>A0A8H7SGL9</accession>
<dbReference type="SUPFAM" id="SSF50475">
    <property type="entry name" value="FMN-binding split barrel"/>
    <property type="match status" value="1"/>
</dbReference>
<protein>
    <recommendedName>
        <fullName evidence="2">CREG-like beta-barrel domain-containing protein</fullName>
    </recommendedName>
</protein>
<organism evidence="3 4">
    <name type="scientific">Thamnidium elegans</name>
    <dbReference type="NCBI Taxonomy" id="101142"/>
    <lineage>
        <taxon>Eukaryota</taxon>
        <taxon>Fungi</taxon>
        <taxon>Fungi incertae sedis</taxon>
        <taxon>Mucoromycota</taxon>
        <taxon>Mucoromycotina</taxon>
        <taxon>Mucoromycetes</taxon>
        <taxon>Mucorales</taxon>
        <taxon>Mucorineae</taxon>
        <taxon>Mucoraceae</taxon>
        <taxon>Thamnidium</taxon>
    </lineage>
</organism>
<gene>
    <name evidence="3" type="ORF">INT48_005257</name>
</gene>
<feature type="chain" id="PRO_5034654651" description="CREG-like beta-barrel domain-containing protein" evidence="1">
    <location>
        <begin position="19"/>
        <end position="204"/>
    </location>
</feature>
<dbReference type="Pfam" id="PF13883">
    <property type="entry name" value="CREG_beta-barrel"/>
    <property type="match status" value="1"/>
</dbReference>
<feature type="signal peptide" evidence="1">
    <location>
        <begin position="1"/>
        <end position="18"/>
    </location>
</feature>
<evidence type="ECO:0000259" key="2">
    <source>
        <dbReference type="Pfam" id="PF13883"/>
    </source>
</evidence>
<dbReference type="InterPro" id="IPR012349">
    <property type="entry name" value="Split_barrel_FMN-bd"/>
</dbReference>
<evidence type="ECO:0000313" key="4">
    <source>
        <dbReference type="Proteomes" id="UP000613177"/>
    </source>
</evidence>
<dbReference type="OrthoDB" id="2138282at2759"/>
<dbReference type="Proteomes" id="UP000613177">
    <property type="component" value="Unassembled WGS sequence"/>
</dbReference>
<sequence>MIFYAILIYTFFAIIVHGQPVSTLQSVQVAAQLARRVVSDAGRGTILTLMHGTEFDGFPFGIMEYYSDKCTDNGNLLLFMSDLQMSARNMHKNSEKVGFTVSALKDYNPAYGNHSTPVQQPRFTLFGNIKSVPESKSEEAMSCFSQTHPEAKPWNSFHDFHFYEFQVQDMYYVGGFGGINYIGWIPAHIYHDAHPHKLLIQNKK</sequence>
<comment type="caution">
    <text evidence="3">The sequence shown here is derived from an EMBL/GenBank/DDBJ whole genome shotgun (WGS) entry which is preliminary data.</text>
</comment>
<evidence type="ECO:0000256" key="1">
    <source>
        <dbReference type="SAM" id="SignalP"/>
    </source>
</evidence>
<proteinExistence type="predicted"/>
<keyword evidence="1" id="KW-0732">Signal</keyword>
<evidence type="ECO:0000313" key="3">
    <source>
        <dbReference type="EMBL" id="KAG2230054.1"/>
    </source>
</evidence>
<dbReference type="EMBL" id="JAEPRE010000226">
    <property type="protein sequence ID" value="KAG2230054.1"/>
    <property type="molecule type" value="Genomic_DNA"/>
</dbReference>
<name>A0A8H7SGL9_9FUNG</name>
<keyword evidence="4" id="KW-1185">Reference proteome</keyword>
<dbReference type="Gene3D" id="2.30.110.10">
    <property type="entry name" value="Electron Transport, Fmn-binding Protein, Chain A"/>
    <property type="match status" value="1"/>
</dbReference>
<reference evidence="3" key="1">
    <citation type="submission" date="2021-01" db="EMBL/GenBank/DDBJ databases">
        <title>Metabolic potential, ecology and presence of endohyphal bacteria is reflected in genomic diversity of Mucoromycotina.</title>
        <authorList>
            <person name="Muszewska A."/>
            <person name="Okrasinska A."/>
            <person name="Steczkiewicz K."/>
            <person name="Drgas O."/>
            <person name="Orlowska M."/>
            <person name="Perlinska-Lenart U."/>
            <person name="Aleksandrzak-Piekarczyk T."/>
            <person name="Szatraj K."/>
            <person name="Zielenkiewicz U."/>
            <person name="Pilsyk S."/>
            <person name="Malc E."/>
            <person name="Mieczkowski P."/>
            <person name="Kruszewska J.S."/>
            <person name="Biernat P."/>
            <person name="Pawlowska J."/>
        </authorList>
    </citation>
    <scope>NUCLEOTIDE SEQUENCE</scope>
    <source>
        <strain evidence="3">WA0000018081</strain>
    </source>
</reference>
<dbReference type="InterPro" id="IPR055343">
    <property type="entry name" value="CREG_beta-barrel"/>
</dbReference>
<dbReference type="PANTHER" id="PTHR37273:SF1">
    <property type="entry name" value="ADL397C-AP"/>
    <property type="match status" value="1"/>
</dbReference>